<dbReference type="PANTHER" id="PTHR34078">
    <property type="entry name" value="EXPRESSED PROTEIN"/>
    <property type="match status" value="1"/>
</dbReference>
<dbReference type="EMBL" id="KB206332">
    <property type="protein sequence ID" value="ELP92767.1"/>
    <property type="molecule type" value="Genomic_DNA"/>
</dbReference>
<evidence type="ECO:0000256" key="2">
    <source>
        <dbReference type="SAM" id="Phobius"/>
    </source>
</evidence>
<dbReference type="VEuPathDB" id="AmoebaDB:EIN_371790"/>
<dbReference type="KEGG" id="eiv:EIN_371790"/>
<keyword evidence="2" id="KW-0472">Membrane</keyword>
<dbReference type="PANTHER" id="PTHR34078:SF3">
    <property type="entry name" value="TRANSMEMBRANE PROTEIN"/>
    <property type="match status" value="1"/>
</dbReference>
<evidence type="ECO:0000313" key="4">
    <source>
        <dbReference type="Proteomes" id="UP000014680"/>
    </source>
</evidence>
<keyword evidence="1" id="KW-0175">Coiled coil</keyword>
<sequence length="144" mass="17263">MEDQTAQTCENGNYQEYRTPLPLNGQTSYQTYPPFYYNITYPYYTTQMYPYQMQYQQYQPFQNQIDEVDAAQKARERKEKRLEVLVSLILFVLGFFCLITWVVNLMLFNRSQVKKARIMAQLSWAFIVMTWVFAVFTILFTSTI</sequence>
<dbReference type="GeneID" id="14891776"/>
<protein>
    <submittedName>
        <fullName evidence="3">Uncharacterized protein</fullName>
    </submittedName>
</protein>
<keyword evidence="4" id="KW-1185">Reference proteome</keyword>
<feature type="transmembrane region" description="Helical" evidence="2">
    <location>
        <begin position="82"/>
        <end position="102"/>
    </location>
</feature>
<gene>
    <name evidence="3" type="ORF">EIN_371790</name>
</gene>
<keyword evidence="2" id="KW-0812">Transmembrane</keyword>
<reference evidence="3 4" key="1">
    <citation type="submission" date="2012-10" db="EMBL/GenBank/DDBJ databases">
        <authorList>
            <person name="Zafar N."/>
            <person name="Inman J."/>
            <person name="Hall N."/>
            <person name="Lorenzi H."/>
            <person name="Caler E."/>
        </authorList>
    </citation>
    <scope>NUCLEOTIDE SEQUENCE [LARGE SCALE GENOMIC DNA]</scope>
    <source>
        <strain evidence="3 4">IP1</strain>
    </source>
</reference>
<accession>A0A0A1UGK9</accession>
<feature type="coiled-coil region" evidence="1">
    <location>
        <begin position="61"/>
        <end position="88"/>
    </location>
</feature>
<keyword evidence="2" id="KW-1133">Transmembrane helix</keyword>
<evidence type="ECO:0000313" key="3">
    <source>
        <dbReference type="EMBL" id="ELP92767.1"/>
    </source>
</evidence>
<feature type="transmembrane region" description="Helical" evidence="2">
    <location>
        <begin position="122"/>
        <end position="141"/>
    </location>
</feature>
<dbReference type="OrthoDB" id="30015at2759"/>
<dbReference type="Proteomes" id="UP000014680">
    <property type="component" value="Unassembled WGS sequence"/>
</dbReference>
<dbReference type="RefSeq" id="XP_004259538.1">
    <property type="nucleotide sequence ID" value="XM_004259490.1"/>
</dbReference>
<organism evidence="3 4">
    <name type="scientific">Entamoeba invadens IP1</name>
    <dbReference type="NCBI Taxonomy" id="370355"/>
    <lineage>
        <taxon>Eukaryota</taxon>
        <taxon>Amoebozoa</taxon>
        <taxon>Evosea</taxon>
        <taxon>Archamoebae</taxon>
        <taxon>Mastigamoebida</taxon>
        <taxon>Entamoebidae</taxon>
        <taxon>Entamoeba</taxon>
    </lineage>
</organism>
<evidence type="ECO:0000256" key="1">
    <source>
        <dbReference type="SAM" id="Coils"/>
    </source>
</evidence>
<proteinExistence type="predicted"/>
<dbReference type="AlphaFoldDB" id="A0A0A1UGK9"/>
<name>A0A0A1UGK9_ENTIV</name>